<evidence type="ECO:0000256" key="1">
    <source>
        <dbReference type="SAM" id="MobiDB-lite"/>
    </source>
</evidence>
<feature type="compositionally biased region" description="Polar residues" evidence="1">
    <location>
        <begin position="220"/>
        <end position="230"/>
    </location>
</feature>
<evidence type="ECO:0000259" key="2">
    <source>
        <dbReference type="Pfam" id="PF04571"/>
    </source>
</evidence>
<dbReference type="InterPro" id="IPR026058">
    <property type="entry name" value="LIPIN"/>
</dbReference>
<dbReference type="Pfam" id="PF04571">
    <property type="entry name" value="Lipin_N"/>
    <property type="match status" value="2"/>
</dbReference>
<dbReference type="Proteomes" id="UP000818624">
    <property type="component" value="Chromosome 5"/>
</dbReference>
<dbReference type="PANTHER" id="PTHR12181">
    <property type="entry name" value="LIPIN"/>
    <property type="match status" value="1"/>
</dbReference>
<evidence type="ECO:0000313" key="3">
    <source>
        <dbReference type="EMBL" id="WFD49482.1"/>
    </source>
</evidence>
<sequence length="230" mass="24076">MQYVGKLVSSVYNTITPNINPSTLNGAIDVIVVEREVEVEKKVTQEDGTERVEKHKTTELAASPFHVRFGKLSVLRPDERKVTLHLNGSPEPLPFAMKVGENGEAFFVMKIDDAAEGVPQALVTSPIVGPASESSSPKNPELEPLDLGVSETSQATSAAASGPASAAASAPASAPASENGECDTSSDSFPAPFGSGTQDVPALELENVPSGGDEELHASKQGTFCTLTQW</sequence>
<feature type="compositionally biased region" description="Low complexity" evidence="1">
    <location>
        <begin position="155"/>
        <end position="177"/>
    </location>
</feature>
<gene>
    <name evidence="3" type="primary">ned1_2</name>
    <name evidence="3" type="ORF">GLX27_004165</name>
</gene>
<feature type="domain" description="Lipin N-terminal" evidence="2">
    <location>
        <begin position="54"/>
        <end position="126"/>
    </location>
</feature>
<proteinExistence type="predicted"/>
<evidence type="ECO:0000313" key="4">
    <source>
        <dbReference type="Proteomes" id="UP000818624"/>
    </source>
</evidence>
<feature type="region of interest" description="Disordered" evidence="1">
    <location>
        <begin position="151"/>
        <end position="230"/>
    </location>
</feature>
<dbReference type="EC" id="3.1.3.4" evidence="3"/>
<keyword evidence="3" id="KW-0378">Hydrolase</keyword>
<reference evidence="3 4" key="1">
    <citation type="journal article" date="2020" name="Elife">
        <title>Loss of centromere function drives karyotype evolution in closely related Malassezia species.</title>
        <authorList>
            <person name="Sankaranarayanan S.R."/>
            <person name="Ianiri G."/>
            <person name="Coelho M.A."/>
            <person name="Reza M.H."/>
            <person name="Thimmappa B.C."/>
            <person name="Ganguly P."/>
            <person name="Vadnala R.N."/>
            <person name="Sun S."/>
            <person name="Siddharthan R."/>
            <person name="Tellgren-Roth C."/>
            <person name="Dawson T.L."/>
            <person name="Heitman J."/>
            <person name="Sanyal K."/>
        </authorList>
    </citation>
    <scope>NUCLEOTIDE SEQUENCE [LARGE SCALE GENOMIC DNA]</scope>
    <source>
        <strain evidence="3">CBS14141</strain>
    </source>
</reference>
<dbReference type="EMBL" id="CP046238">
    <property type="protein sequence ID" value="WFD49482.1"/>
    <property type="molecule type" value="Genomic_DNA"/>
</dbReference>
<dbReference type="PANTHER" id="PTHR12181:SF12">
    <property type="entry name" value="PHOSPHATIDATE PHOSPHATASE"/>
    <property type="match status" value="1"/>
</dbReference>
<keyword evidence="4" id="KW-1185">Reference proteome</keyword>
<protein>
    <submittedName>
        <fullName evidence="3">Phosphatidate phosphatase</fullName>
        <ecNumber evidence="3">3.1.3.4</ecNumber>
    </submittedName>
</protein>
<accession>A0ABY8EVA4</accession>
<dbReference type="InterPro" id="IPR007651">
    <property type="entry name" value="Lipin_N"/>
</dbReference>
<feature type="domain" description="Lipin N-terminal" evidence="2">
    <location>
        <begin position="1"/>
        <end position="36"/>
    </location>
</feature>
<name>A0ABY8EVA4_MALFU</name>
<dbReference type="GO" id="GO:0008195">
    <property type="term" value="F:phosphatidate phosphatase activity"/>
    <property type="evidence" value="ECO:0007669"/>
    <property type="project" value="UniProtKB-EC"/>
</dbReference>
<organism evidence="3 4">
    <name type="scientific">Malassezia furfur</name>
    <name type="common">Pityriasis versicolor infection agent</name>
    <name type="synonym">Pityrosporum furfur</name>
    <dbReference type="NCBI Taxonomy" id="55194"/>
    <lineage>
        <taxon>Eukaryota</taxon>
        <taxon>Fungi</taxon>
        <taxon>Dikarya</taxon>
        <taxon>Basidiomycota</taxon>
        <taxon>Ustilaginomycotina</taxon>
        <taxon>Malasseziomycetes</taxon>
        <taxon>Malasseziales</taxon>
        <taxon>Malasseziaceae</taxon>
        <taxon>Malassezia</taxon>
    </lineage>
</organism>